<feature type="non-terminal residue" evidence="2">
    <location>
        <position position="1"/>
    </location>
</feature>
<dbReference type="Gramene" id="rna-AYBTSS11_LOCUS20261">
    <property type="protein sequence ID" value="CAJ1964342.1"/>
    <property type="gene ID" value="gene-AYBTSS11_LOCUS20261"/>
</dbReference>
<feature type="transmembrane region" description="Helical" evidence="1">
    <location>
        <begin position="23"/>
        <end position="46"/>
    </location>
</feature>
<keyword evidence="1" id="KW-0812">Transmembrane</keyword>
<keyword evidence="1" id="KW-1133">Transmembrane helix</keyword>
<sequence>GVKSILSWLIQGPETSDLLRLGFFLHTILHAFIVVKVAFSLSYILGLKHCNGKSGM</sequence>
<evidence type="ECO:0000256" key="1">
    <source>
        <dbReference type="SAM" id="Phobius"/>
    </source>
</evidence>
<dbReference type="Proteomes" id="UP001189624">
    <property type="component" value="Chromosome 6"/>
</dbReference>
<feature type="non-terminal residue" evidence="2">
    <location>
        <position position="56"/>
    </location>
</feature>
<dbReference type="AlphaFoldDB" id="A0AA86VZG9"/>
<keyword evidence="1" id="KW-0472">Membrane</keyword>
<evidence type="ECO:0000313" key="3">
    <source>
        <dbReference type="Proteomes" id="UP001189624"/>
    </source>
</evidence>
<evidence type="ECO:0000313" key="2">
    <source>
        <dbReference type="EMBL" id="CAJ1964342.1"/>
    </source>
</evidence>
<protein>
    <submittedName>
        <fullName evidence="2">Uncharacterized protein</fullName>
    </submittedName>
</protein>
<proteinExistence type="predicted"/>
<organism evidence="2 3">
    <name type="scientific">Sphenostylis stenocarpa</name>
    <dbReference type="NCBI Taxonomy" id="92480"/>
    <lineage>
        <taxon>Eukaryota</taxon>
        <taxon>Viridiplantae</taxon>
        <taxon>Streptophyta</taxon>
        <taxon>Embryophyta</taxon>
        <taxon>Tracheophyta</taxon>
        <taxon>Spermatophyta</taxon>
        <taxon>Magnoliopsida</taxon>
        <taxon>eudicotyledons</taxon>
        <taxon>Gunneridae</taxon>
        <taxon>Pentapetalae</taxon>
        <taxon>rosids</taxon>
        <taxon>fabids</taxon>
        <taxon>Fabales</taxon>
        <taxon>Fabaceae</taxon>
        <taxon>Papilionoideae</taxon>
        <taxon>50 kb inversion clade</taxon>
        <taxon>NPAAA clade</taxon>
        <taxon>indigoferoid/millettioid clade</taxon>
        <taxon>Phaseoleae</taxon>
        <taxon>Sphenostylis</taxon>
    </lineage>
</organism>
<reference evidence="2" key="1">
    <citation type="submission" date="2023-10" db="EMBL/GenBank/DDBJ databases">
        <authorList>
            <person name="Domelevo Entfellner J.-B."/>
        </authorList>
    </citation>
    <scope>NUCLEOTIDE SEQUENCE</scope>
</reference>
<name>A0AA86VZG9_9FABA</name>
<dbReference type="EMBL" id="OY731403">
    <property type="protein sequence ID" value="CAJ1964342.1"/>
    <property type="molecule type" value="Genomic_DNA"/>
</dbReference>
<accession>A0AA86VZG9</accession>
<gene>
    <name evidence="2" type="ORF">AYBTSS11_LOCUS20261</name>
</gene>
<keyword evidence="3" id="KW-1185">Reference proteome</keyword>